<accession>A0AA41XA98</accession>
<dbReference type="PANTHER" id="PTHR33546">
    <property type="entry name" value="LARGE, MULTIFUNCTIONAL SECRETED PROTEIN-RELATED"/>
    <property type="match status" value="1"/>
</dbReference>
<organism evidence="1 2">
    <name type="scientific">Ectobacillus ponti</name>
    <dbReference type="NCBI Taxonomy" id="2961894"/>
    <lineage>
        <taxon>Bacteria</taxon>
        <taxon>Bacillati</taxon>
        <taxon>Bacillota</taxon>
        <taxon>Bacilli</taxon>
        <taxon>Bacillales</taxon>
        <taxon>Bacillaceae</taxon>
        <taxon>Ectobacillus</taxon>
    </lineage>
</organism>
<evidence type="ECO:0000313" key="1">
    <source>
        <dbReference type="EMBL" id="MCP8969158.1"/>
    </source>
</evidence>
<dbReference type="PANTHER" id="PTHR33546:SF1">
    <property type="entry name" value="LARGE, MULTIFUNCTIONAL SECRETED PROTEIN"/>
    <property type="match status" value="1"/>
</dbReference>
<dbReference type="SUPFAM" id="SSF50952">
    <property type="entry name" value="Soluble quinoprotein glucose dehydrogenase"/>
    <property type="match status" value="1"/>
</dbReference>
<gene>
    <name evidence="1" type="ORF">NK662_11460</name>
</gene>
<dbReference type="RefSeq" id="WP_254759071.1">
    <property type="nucleotide sequence ID" value="NZ_JANCLT010000005.1"/>
</dbReference>
<dbReference type="InterPro" id="IPR011042">
    <property type="entry name" value="6-blade_b-propeller_TolB-like"/>
</dbReference>
<dbReference type="SUPFAM" id="SSF63829">
    <property type="entry name" value="Calcium-dependent phosphotriesterase"/>
    <property type="match status" value="1"/>
</dbReference>
<name>A0AA41XA98_9BACI</name>
<reference evidence="1" key="1">
    <citation type="submission" date="2022-07" db="EMBL/GenBank/DDBJ databases">
        <authorList>
            <person name="Li W.-J."/>
            <person name="Deng Q.-Q."/>
        </authorList>
    </citation>
    <scope>NUCLEOTIDE SEQUENCE</scope>
    <source>
        <strain evidence="1">SYSU M60031</strain>
    </source>
</reference>
<dbReference type="InterPro" id="IPR011041">
    <property type="entry name" value="Quinoprot_gluc/sorb_DH_b-prop"/>
</dbReference>
<dbReference type="AlphaFoldDB" id="A0AA41XA98"/>
<comment type="caution">
    <text evidence="1">The sequence shown here is derived from an EMBL/GenBank/DDBJ whole genome shotgun (WGS) entry which is preliminary data.</text>
</comment>
<dbReference type="EMBL" id="JANCLT010000005">
    <property type="protein sequence ID" value="MCP8969158.1"/>
    <property type="molecule type" value="Genomic_DNA"/>
</dbReference>
<sequence length="575" mass="64125">MRYIPEGMLEKQYRWELVHNQLYYHLYHFNTETALQPLLLRLLQTQEAQLQELRCIGDTSRIAEPEPAFPATVWETASMLYEREYELLQEYLSYQVYFLKSSAGSPPLQALLHSQYEQVNTLLAVVQAYEETEAKHTLQKASPYNVWMEPGYRLEQVAAALTYPTALAFDDQDRMYVLEAGYAYDEPKRGRILRYDRQGMSVFADDLAAPATGLAWHEGYVYVAESNLRGEENRGGSIVRIAPDGTKTRILSGLATYGDHFTGDVLFGPDGRLYFSVGAATNAGVVGPDNEGWLQFHPGFCDMAARPTELSLQNFVSRDAAGRVKVTGAFQPYGQSNMKDGTALHPSFAATGVLYSCNPDGTDVRMVADGFRNPYGLGFSPFNGKLYATDNGCDPRGSRPIHKDWDHFWEIQPGGWYGWPDLLSGLPCTLPHFQQYGKPKPLHLLKRHPRLAGQPQARFAPSSSSNKFDFSTNAAFGHQGEIFVAQTGALAYTPGKEAPSGFRVVRMNAETGQISSFLWNEGAEENPNGPIRPVQAKFDRRGEALYVVDLGIIGNYGIHTMPQPGSGAVWRITKQ</sequence>
<protein>
    <submittedName>
        <fullName evidence="1">PQQ-dependent sugar dehydrogenase</fullName>
    </submittedName>
</protein>
<dbReference type="Gene3D" id="2.120.10.30">
    <property type="entry name" value="TolB, C-terminal domain"/>
    <property type="match status" value="1"/>
</dbReference>
<dbReference type="Proteomes" id="UP001156102">
    <property type="component" value="Unassembled WGS sequence"/>
</dbReference>
<keyword evidence="2" id="KW-1185">Reference proteome</keyword>
<evidence type="ECO:0000313" key="2">
    <source>
        <dbReference type="Proteomes" id="UP001156102"/>
    </source>
</evidence>
<proteinExistence type="predicted"/>